<evidence type="ECO:0000259" key="1">
    <source>
        <dbReference type="Pfam" id="PF13167"/>
    </source>
</evidence>
<gene>
    <name evidence="2" type="ORF">CP977_31680</name>
</gene>
<organism evidence="2 3">
    <name type="scientific">Streptomyces cinereoruber</name>
    <dbReference type="NCBI Taxonomy" id="67260"/>
    <lineage>
        <taxon>Bacteria</taxon>
        <taxon>Bacillati</taxon>
        <taxon>Actinomycetota</taxon>
        <taxon>Actinomycetes</taxon>
        <taxon>Kitasatosporales</taxon>
        <taxon>Streptomycetaceae</taxon>
        <taxon>Streptomyces</taxon>
    </lineage>
</organism>
<reference evidence="2 3" key="1">
    <citation type="submission" date="2017-09" db="EMBL/GenBank/DDBJ databases">
        <authorList>
            <person name="Lee N."/>
            <person name="Cho B.-K."/>
        </authorList>
    </citation>
    <scope>NUCLEOTIDE SEQUENCE [LARGE SCALE GENOMIC DNA]</scope>
    <source>
        <strain evidence="2 3">ATCC 19740</strain>
    </source>
</reference>
<name>A0ABX6BQZ3_9ACTN</name>
<evidence type="ECO:0000313" key="3">
    <source>
        <dbReference type="Proteomes" id="UP000326029"/>
    </source>
</evidence>
<dbReference type="Proteomes" id="UP000326029">
    <property type="component" value="Chromosome"/>
</dbReference>
<proteinExistence type="predicted"/>
<dbReference type="Pfam" id="PF13167">
    <property type="entry name" value="GTP-bdg_N"/>
    <property type="match status" value="1"/>
</dbReference>
<feature type="domain" description="GTPase HflX N-terminal" evidence="1">
    <location>
        <begin position="37"/>
        <end position="86"/>
    </location>
</feature>
<protein>
    <recommendedName>
        <fullName evidence="1">GTPase HflX N-terminal domain-containing protein</fullName>
    </recommendedName>
</protein>
<dbReference type="EMBL" id="CP023693">
    <property type="protein sequence ID" value="QEV37159.1"/>
    <property type="molecule type" value="Genomic_DNA"/>
</dbReference>
<sequence>MDAAAADLTARGARVVARAVQRRGVSRGGVRKTGLPLSPRTLLGAGKVREVAEVRERTGAGAVVFLNPLTPRQHGILADCLGCPVVSLAAAPPQV</sequence>
<accession>A0ABX6BQZ3</accession>
<evidence type="ECO:0000313" key="2">
    <source>
        <dbReference type="EMBL" id="QEV37159.1"/>
    </source>
</evidence>
<keyword evidence="3" id="KW-1185">Reference proteome</keyword>
<dbReference type="InterPro" id="IPR025121">
    <property type="entry name" value="GTPase_HflX_N"/>
</dbReference>